<evidence type="ECO:0000313" key="1">
    <source>
        <dbReference type="EMBL" id="GIY78955.1"/>
    </source>
</evidence>
<keyword evidence="2" id="KW-1185">Reference proteome</keyword>
<protein>
    <submittedName>
        <fullName evidence="1">Uncharacterized protein</fullName>
    </submittedName>
</protein>
<gene>
    <name evidence="1" type="ORF">CDAR_246191</name>
</gene>
<comment type="caution">
    <text evidence="1">The sequence shown here is derived from an EMBL/GenBank/DDBJ whole genome shotgun (WGS) entry which is preliminary data.</text>
</comment>
<evidence type="ECO:0000313" key="2">
    <source>
        <dbReference type="Proteomes" id="UP001054837"/>
    </source>
</evidence>
<dbReference type="Proteomes" id="UP001054837">
    <property type="component" value="Unassembled WGS sequence"/>
</dbReference>
<dbReference type="AlphaFoldDB" id="A0AAV4W7T8"/>
<sequence length="92" mass="10297">MPEEFAPDTEGKKPSMPTADVEVLHLLFQSDIWGHPTSIINCDGTVFGRTFSSRNLLSAPPAFVFKDVQELFLLEFLKSSFLSLKGRCNPNH</sequence>
<accession>A0AAV4W7T8</accession>
<proteinExistence type="predicted"/>
<dbReference type="EMBL" id="BPLQ01014297">
    <property type="protein sequence ID" value="GIY78955.1"/>
    <property type="molecule type" value="Genomic_DNA"/>
</dbReference>
<organism evidence="1 2">
    <name type="scientific">Caerostris darwini</name>
    <dbReference type="NCBI Taxonomy" id="1538125"/>
    <lineage>
        <taxon>Eukaryota</taxon>
        <taxon>Metazoa</taxon>
        <taxon>Ecdysozoa</taxon>
        <taxon>Arthropoda</taxon>
        <taxon>Chelicerata</taxon>
        <taxon>Arachnida</taxon>
        <taxon>Araneae</taxon>
        <taxon>Araneomorphae</taxon>
        <taxon>Entelegynae</taxon>
        <taxon>Araneoidea</taxon>
        <taxon>Araneidae</taxon>
        <taxon>Caerostris</taxon>
    </lineage>
</organism>
<reference evidence="1 2" key="1">
    <citation type="submission" date="2021-06" db="EMBL/GenBank/DDBJ databases">
        <title>Caerostris darwini draft genome.</title>
        <authorList>
            <person name="Kono N."/>
            <person name="Arakawa K."/>
        </authorList>
    </citation>
    <scope>NUCLEOTIDE SEQUENCE [LARGE SCALE GENOMIC DNA]</scope>
</reference>
<name>A0AAV4W7T8_9ARAC</name>